<keyword evidence="1" id="KW-0233">DNA recombination</keyword>
<gene>
    <name evidence="3" type="ORF">EJ913_01265</name>
</gene>
<evidence type="ECO:0000256" key="1">
    <source>
        <dbReference type="ARBA" id="ARBA00023172"/>
    </source>
</evidence>
<evidence type="ECO:0000313" key="3">
    <source>
        <dbReference type="EMBL" id="RUQ75771.1"/>
    </source>
</evidence>
<evidence type="ECO:0000256" key="2">
    <source>
        <dbReference type="SAM" id="MobiDB-lite"/>
    </source>
</evidence>
<keyword evidence="4" id="KW-1185">Reference proteome</keyword>
<dbReference type="SUPFAM" id="SSF56349">
    <property type="entry name" value="DNA breaking-rejoining enzymes"/>
    <property type="match status" value="1"/>
</dbReference>
<dbReference type="InterPro" id="IPR013762">
    <property type="entry name" value="Integrase-like_cat_sf"/>
</dbReference>
<feature type="compositionally biased region" description="Acidic residues" evidence="2">
    <location>
        <begin position="1"/>
        <end position="11"/>
    </location>
</feature>
<dbReference type="Proteomes" id="UP000280346">
    <property type="component" value="Unassembled WGS sequence"/>
</dbReference>
<accession>A0A3S0VLB0</accession>
<proteinExistence type="predicted"/>
<comment type="caution">
    <text evidence="3">The sequence shown here is derived from an EMBL/GenBank/DDBJ whole genome shotgun (WGS) entry which is preliminary data.</text>
</comment>
<organism evidence="3 4">
    <name type="scientific">Azospirillum doebereinerae</name>
    <dbReference type="NCBI Taxonomy" id="92933"/>
    <lineage>
        <taxon>Bacteria</taxon>
        <taxon>Pseudomonadati</taxon>
        <taxon>Pseudomonadota</taxon>
        <taxon>Alphaproteobacteria</taxon>
        <taxon>Rhodospirillales</taxon>
        <taxon>Azospirillaceae</taxon>
        <taxon>Azospirillum</taxon>
    </lineage>
</organism>
<dbReference type="Gene3D" id="1.10.443.10">
    <property type="entry name" value="Intergrase catalytic core"/>
    <property type="match status" value="1"/>
</dbReference>
<feature type="region of interest" description="Disordered" evidence="2">
    <location>
        <begin position="1"/>
        <end position="49"/>
    </location>
</feature>
<dbReference type="OrthoDB" id="9784724at2"/>
<name>A0A3S0VLB0_9PROT</name>
<dbReference type="GO" id="GO:0006310">
    <property type="term" value="P:DNA recombination"/>
    <property type="evidence" value="ECO:0007669"/>
    <property type="project" value="UniProtKB-KW"/>
</dbReference>
<feature type="compositionally biased region" description="Low complexity" evidence="2">
    <location>
        <begin position="14"/>
        <end position="25"/>
    </location>
</feature>
<evidence type="ECO:0008006" key="5">
    <source>
        <dbReference type="Google" id="ProtNLM"/>
    </source>
</evidence>
<dbReference type="InterPro" id="IPR011010">
    <property type="entry name" value="DNA_brk_join_enz"/>
</dbReference>
<dbReference type="AlphaFoldDB" id="A0A3S0VLB0"/>
<evidence type="ECO:0000313" key="4">
    <source>
        <dbReference type="Proteomes" id="UP000280346"/>
    </source>
</evidence>
<dbReference type="GO" id="GO:0015074">
    <property type="term" value="P:DNA integration"/>
    <property type="evidence" value="ECO:0007669"/>
    <property type="project" value="InterPro"/>
</dbReference>
<dbReference type="EMBL" id="RZIJ01000001">
    <property type="protein sequence ID" value="RUQ75771.1"/>
    <property type="molecule type" value="Genomic_DNA"/>
</dbReference>
<reference evidence="3 4" key="1">
    <citation type="submission" date="2018-12" db="EMBL/GenBank/DDBJ databases">
        <authorList>
            <person name="Yang Y."/>
        </authorList>
    </citation>
    <scope>NUCLEOTIDE SEQUENCE [LARGE SCALE GENOMIC DNA]</scope>
    <source>
        <strain evidence="3 4">GSF71</strain>
    </source>
</reference>
<protein>
    <recommendedName>
        <fullName evidence="5">Integrase</fullName>
    </recommendedName>
</protein>
<sequence length="417" mass="47432">MRWLGEYEEDERVPLPTAAAWTSASPAPPQVVDSPSSPAPTPTTSKTEKTVSAYIEQYVEEARHTGQWTNQTEAQNRNSIDLLTRICGDKLPSTYTRDDAATLRRRLEMIPENYGKSPRHKAMTIDEVIAAKKPETKTLSEGTLNQHWNSITGYFRWLNRQNGVPDLSLERVWGGFRWGANIPTSEKRLPWDIPSLEKLFVSPIWTGCEEHPTKRHWRHRPGTTIIRDEYFWLPILALFGGGRCDENAQLTGRDIFQVGGIWAMHFRGPHLKTDASERIVPVHSTLIALGFLDLARKAGEGRLFPKMIPGGRDQKFSHFYSEGFTDYRRRIGVYKELMDYHSFRTSATSAMIHENVPLLIADEITGHDSAGRKDAKETQTVTLQYVSPFPMNKLKDAIETIKYPPIDWSHLASKSQS</sequence>
<dbReference type="GO" id="GO:0003677">
    <property type="term" value="F:DNA binding"/>
    <property type="evidence" value="ECO:0007669"/>
    <property type="project" value="InterPro"/>
</dbReference>